<dbReference type="PANTHER" id="PTHR33376:SF5">
    <property type="entry name" value="EXTRACYTOPLASMIC SOLUTE RECEPTOR PROTEIN"/>
    <property type="match status" value="1"/>
</dbReference>
<dbReference type="Pfam" id="PF03480">
    <property type="entry name" value="DctP"/>
    <property type="match status" value="1"/>
</dbReference>
<dbReference type="InterPro" id="IPR038404">
    <property type="entry name" value="TRAP_DctP_sf"/>
</dbReference>
<organism evidence="3 4">
    <name type="scientific">Alcaligenes endophyticus</name>
    <dbReference type="NCBI Taxonomy" id="1929088"/>
    <lineage>
        <taxon>Bacteria</taxon>
        <taxon>Pseudomonadati</taxon>
        <taxon>Pseudomonadota</taxon>
        <taxon>Betaproteobacteria</taxon>
        <taxon>Burkholderiales</taxon>
        <taxon>Alcaligenaceae</taxon>
        <taxon>Alcaligenes</taxon>
    </lineage>
</organism>
<dbReference type="EMBL" id="JAJHNU010000003">
    <property type="protein sequence ID" value="MDN4121991.1"/>
    <property type="molecule type" value="Genomic_DNA"/>
</dbReference>
<keyword evidence="1 2" id="KW-0732">Signal</keyword>
<dbReference type="PANTHER" id="PTHR33376">
    <property type="match status" value="1"/>
</dbReference>
<name>A0ABT8EL41_9BURK</name>
<evidence type="ECO:0000256" key="1">
    <source>
        <dbReference type="ARBA" id="ARBA00022729"/>
    </source>
</evidence>
<gene>
    <name evidence="3" type="primary">dctP</name>
    <name evidence="3" type="ORF">LMS43_11900</name>
</gene>
<dbReference type="SUPFAM" id="SSF53850">
    <property type="entry name" value="Periplasmic binding protein-like II"/>
    <property type="match status" value="1"/>
</dbReference>
<dbReference type="NCBIfam" id="NF037995">
    <property type="entry name" value="TRAP_S1"/>
    <property type="match status" value="1"/>
</dbReference>
<feature type="chain" id="PRO_5046665882" evidence="2">
    <location>
        <begin position="27"/>
        <end position="361"/>
    </location>
</feature>
<evidence type="ECO:0000313" key="3">
    <source>
        <dbReference type="EMBL" id="MDN4121991.1"/>
    </source>
</evidence>
<reference evidence="3" key="1">
    <citation type="submission" date="2021-11" db="EMBL/GenBank/DDBJ databases">
        <title>Draft genome sequence of Alcaligenes endophyticus type strain CCUG 75668T.</title>
        <authorList>
            <person name="Salva-Serra F."/>
            <person name="Duran R.E."/>
            <person name="Seeger M."/>
            <person name="Moore E.R.B."/>
            <person name="Jaen-Luchoro D."/>
        </authorList>
    </citation>
    <scope>NUCLEOTIDE SEQUENCE</scope>
    <source>
        <strain evidence="3">CCUG 75668</strain>
    </source>
</reference>
<dbReference type="InterPro" id="IPR018389">
    <property type="entry name" value="DctP_fam"/>
</dbReference>
<evidence type="ECO:0000313" key="4">
    <source>
        <dbReference type="Proteomes" id="UP001168613"/>
    </source>
</evidence>
<sequence>MLHLSGKLSRWLATATLCLGTGLAQAAPVTVKYGAYHSANETFITAINDMMNAITERTKGEIVFEPYYGGSLLKAQDLYPGLARGAVDMVTSAPQAFNPRDFPLSGVTLPFMTDNVHAATYAYQDWFSNNPAVQAEFKRNGAHLLLGWSLAENVIWTKKPINTADDLKGMRIRMLLGPGEALSLLGATAVATPYTEAIDLLQRGGVDGISTTFFDQGVRDGLGNVADYMSSGGRMGVFAIMLTSIREKLWDSFSPEIQTIFNEEAGKATTRYFNALDDAANKAVQQLENSNIKVQEIDSAEAKRWQEQTQPTLQQNYIDRAARVKADGRALLDDYQARIDKYNTEHPYVTGIDKFLNKKAP</sequence>
<comment type="caution">
    <text evidence="3">The sequence shown here is derived from an EMBL/GenBank/DDBJ whole genome shotgun (WGS) entry which is preliminary data.</text>
</comment>
<keyword evidence="4" id="KW-1185">Reference proteome</keyword>
<dbReference type="Gene3D" id="3.40.190.170">
    <property type="entry name" value="Bacterial extracellular solute-binding protein, family 7"/>
    <property type="match status" value="1"/>
</dbReference>
<protein>
    <submittedName>
        <fullName evidence="3">TRAP transporter substrate-binding protein DctP</fullName>
    </submittedName>
</protein>
<accession>A0ABT8EL41</accession>
<evidence type="ECO:0000256" key="2">
    <source>
        <dbReference type="SAM" id="SignalP"/>
    </source>
</evidence>
<feature type="signal peptide" evidence="2">
    <location>
        <begin position="1"/>
        <end position="26"/>
    </location>
</feature>
<proteinExistence type="predicted"/>
<dbReference type="RefSeq" id="WP_266123004.1">
    <property type="nucleotide sequence ID" value="NZ_JAJHNU010000003.1"/>
</dbReference>
<dbReference type="Proteomes" id="UP001168613">
    <property type="component" value="Unassembled WGS sequence"/>
</dbReference>